<dbReference type="AlphaFoldDB" id="A0A7Z0ABJ0"/>
<dbReference type="Proteomes" id="UP000539111">
    <property type="component" value="Unassembled WGS sequence"/>
</dbReference>
<reference evidence="2 3" key="1">
    <citation type="submission" date="2020-07" db="EMBL/GenBank/DDBJ databases">
        <title>Sequencing the genomes of 1000 actinobacteria strains.</title>
        <authorList>
            <person name="Klenk H.-P."/>
        </authorList>
    </citation>
    <scope>NUCLEOTIDE SEQUENCE [LARGE SCALE GENOMIC DNA]</scope>
    <source>
        <strain evidence="2 3">DSM 26341</strain>
    </source>
</reference>
<keyword evidence="3" id="KW-1185">Reference proteome</keyword>
<dbReference type="PANTHER" id="PTHR37318:SF1">
    <property type="entry name" value="BSL7504 PROTEIN"/>
    <property type="match status" value="1"/>
</dbReference>
<dbReference type="Pfam" id="PF13601">
    <property type="entry name" value="HTH_34"/>
    <property type="match status" value="1"/>
</dbReference>
<dbReference type="SUPFAM" id="SSF46785">
    <property type="entry name" value="Winged helix' DNA-binding domain"/>
    <property type="match status" value="1"/>
</dbReference>
<evidence type="ECO:0000313" key="2">
    <source>
        <dbReference type="EMBL" id="NYI67156.1"/>
    </source>
</evidence>
<comment type="caution">
    <text evidence="2">The sequence shown here is derived from an EMBL/GenBank/DDBJ whole genome shotgun (WGS) entry which is preliminary data.</text>
</comment>
<dbReference type="InterPro" id="IPR036390">
    <property type="entry name" value="WH_DNA-bd_sf"/>
</dbReference>
<evidence type="ECO:0000313" key="3">
    <source>
        <dbReference type="Proteomes" id="UP000539111"/>
    </source>
</evidence>
<sequence>MTATHPRHGLDSALQAPVRLSIVAMLAGMDKAEFSLVRDTIEVSDSVLSKQSQNLEDAGYVAITKGFVGKRPRTWFSLTDDGRVAFERHIAALRQIAGAD</sequence>
<protein>
    <submittedName>
        <fullName evidence="2">DNA-binding MarR family transcriptional regulator</fullName>
    </submittedName>
</protein>
<dbReference type="PANTHER" id="PTHR37318">
    <property type="entry name" value="BSL7504 PROTEIN"/>
    <property type="match status" value="1"/>
</dbReference>
<dbReference type="EMBL" id="JACBZP010000001">
    <property type="protein sequence ID" value="NYI67156.1"/>
    <property type="molecule type" value="Genomic_DNA"/>
</dbReference>
<dbReference type="InterPro" id="IPR036388">
    <property type="entry name" value="WH-like_DNA-bd_sf"/>
</dbReference>
<keyword evidence="2" id="KW-0238">DNA-binding</keyword>
<dbReference type="InterPro" id="IPR027395">
    <property type="entry name" value="WH_DNA-bd_dom"/>
</dbReference>
<feature type="domain" description="Winged helix DNA-binding" evidence="1">
    <location>
        <begin position="18"/>
        <end position="96"/>
    </location>
</feature>
<evidence type="ECO:0000259" key="1">
    <source>
        <dbReference type="Pfam" id="PF13601"/>
    </source>
</evidence>
<accession>A0A7Z0ABJ0</accession>
<proteinExistence type="predicted"/>
<dbReference type="RefSeq" id="WP_179426940.1">
    <property type="nucleotide sequence ID" value="NZ_JACBZP010000001.1"/>
</dbReference>
<name>A0A7Z0ABJ0_9MICO</name>
<dbReference type="GO" id="GO:0003677">
    <property type="term" value="F:DNA binding"/>
    <property type="evidence" value="ECO:0007669"/>
    <property type="project" value="UniProtKB-KW"/>
</dbReference>
<dbReference type="Gene3D" id="1.10.10.10">
    <property type="entry name" value="Winged helix-like DNA-binding domain superfamily/Winged helix DNA-binding domain"/>
    <property type="match status" value="1"/>
</dbReference>
<gene>
    <name evidence="2" type="ORF">BJY26_001462</name>
</gene>
<organism evidence="2 3">
    <name type="scientific">Spelaeicoccus albus</name>
    <dbReference type="NCBI Taxonomy" id="1280376"/>
    <lineage>
        <taxon>Bacteria</taxon>
        <taxon>Bacillati</taxon>
        <taxon>Actinomycetota</taxon>
        <taxon>Actinomycetes</taxon>
        <taxon>Micrococcales</taxon>
        <taxon>Brevibacteriaceae</taxon>
        <taxon>Spelaeicoccus</taxon>
    </lineage>
</organism>